<proteinExistence type="predicted"/>
<accession>A0AC35GIR7</accession>
<name>A0AC35GIR7_9BILA</name>
<evidence type="ECO:0000313" key="1">
    <source>
        <dbReference type="Proteomes" id="UP000887580"/>
    </source>
</evidence>
<organism evidence="1 2">
    <name type="scientific">Panagrolaimus sp. PS1159</name>
    <dbReference type="NCBI Taxonomy" id="55785"/>
    <lineage>
        <taxon>Eukaryota</taxon>
        <taxon>Metazoa</taxon>
        <taxon>Ecdysozoa</taxon>
        <taxon>Nematoda</taxon>
        <taxon>Chromadorea</taxon>
        <taxon>Rhabditida</taxon>
        <taxon>Tylenchina</taxon>
        <taxon>Panagrolaimomorpha</taxon>
        <taxon>Panagrolaimoidea</taxon>
        <taxon>Panagrolaimidae</taxon>
        <taxon>Panagrolaimus</taxon>
    </lineage>
</organism>
<dbReference type="WBParaSite" id="PS1159_v2.g574.t1">
    <property type="protein sequence ID" value="PS1159_v2.g574.t1"/>
    <property type="gene ID" value="PS1159_v2.g574"/>
</dbReference>
<sequence length="307" mass="34491">MLQPVPASSVKEIERPANDSGVSYVIMGPVVYFIHPATNHLLTSLFVGAFLYSIMTLPISFFYRYIAVCRPHWVNAFFRKPVIFCVFIALVLISLLASFCMYAGDMPKAGPAAIVASWSEYYGHRGDSNETRFGNLIHMNFMVFYMCYIALIAILVGYSLLIFSAMKIFHVLKKHQSTLSQRTLELQKALAMSLIVQSCVPILFVGIPLIIIISTVATGTYSPLINSIAMLIFSYQILLSPLISFYFVRPYRRILSPKGLKNLLNSKISSKRVHSEIAVVHIYDQKSNNHHHQNGNARKGSTNIEIS</sequence>
<protein>
    <submittedName>
        <fullName evidence="2">Uncharacterized protein</fullName>
    </submittedName>
</protein>
<reference evidence="2" key="1">
    <citation type="submission" date="2022-11" db="UniProtKB">
        <authorList>
            <consortium name="WormBaseParasite"/>
        </authorList>
    </citation>
    <scope>IDENTIFICATION</scope>
</reference>
<evidence type="ECO:0000313" key="2">
    <source>
        <dbReference type="WBParaSite" id="PS1159_v2.g574.t1"/>
    </source>
</evidence>
<dbReference type="Proteomes" id="UP000887580">
    <property type="component" value="Unplaced"/>
</dbReference>